<dbReference type="GeneID" id="19957753"/>
<organism evidence="2 3">
    <name type="scientific">Saprolegnia diclina (strain VS20)</name>
    <dbReference type="NCBI Taxonomy" id="1156394"/>
    <lineage>
        <taxon>Eukaryota</taxon>
        <taxon>Sar</taxon>
        <taxon>Stramenopiles</taxon>
        <taxon>Oomycota</taxon>
        <taxon>Saprolegniomycetes</taxon>
        <taxon>Saprolegniales</taxon>
        <taxon>Saprolegniaceae</taxon>
        <taxon>Saprolegnia</taxon>
    </lineage>
</organism>
<dbReference type="RefSeq" id="XP_008621481.1">
    <property type="nucleotide sequence ID" value="XM_008623259.1"/>
</dbReference>
<dbReference type="EMBL" id="JH767311">
    <property type="protein sequence ID" value="EQC25090.1"/>
    <property type="molecule type" value="Genomic_DNA"/>
</dbReference>
<sequence>MDMHDDEMLALDDVAWDLALDLPPARPKRPRKTYAEEITELRAKAAQYSEQLAALTQRQEVDIISWPRRTMRA</sequence>
<protein>
    <submittedName>
        <fullName evidence="2">Uncharacterized protein</fullName>
    </submittedName>
</protein>
<keyword evidence="1" id="KW-0175">Coiled coil</keyword>
<dbReference type="InParanoid" id="T0PVP8"/>
<evidence type="ECO:0000313" key="2">
    <source>
        <dbReference type="EMBL" id="EQC25090.1"/>
    </source>
</evidence>
<reference evidence="2 3" key="1">
    <citation type="submission" date="2012-04" db="EMBL/GenBank/DDBJ databases">
        <title>The Genome Sequence of Saprolegnia declina VS20.</title>
        <authorList>
            <consortium name="The Broad Institute Genome Sequencing Platform"/>
            <person name="Russ C."/>
            <person name="Nusbaum C."/>
            <person name="Tyler B."/>
            <person name="van West P."/>
            <person name="Dieguez-Uribeondo J."/>
            <person name="de Bruijn I."/>
            <person name="Tripathy S."/>
            <person name="Jiang R."/>
            <person name="Young S.K."/>
            <person name="Zeng Q."/>
            <person name="Gargeya S."/>
            <person name="Fitzgerald M."/>
            <person name="Haas B."/>
            <person name="Abouelleil A."/>
            <person name="Alvarado L."/>
            <person name="Arachchi H.M."/>
            <person name="Berlin A."/>
            <person name="Chapman S.B."/>
            <person name="Goldberg J."/>
            <person name="Griggs A."/>
            <person name="Gujja S."/>
            <person name="Hansen M."/>
            <person name="Howarth C."/>
            <person name="Imamovic A."/>
            <person name="Larimer J."/>
            <person name="McCowen C."/>
            <person name="Montmayeur A."/>
            <person name="Murphy C."/>
            <person name="Neiman D."/>
            <person name="Pearson M."/>
            <person name="Priest M."/>
            <person name="Roberts A."/>
            <person name="Saif S."/>
            <person name="Shea T."/>
            <person name="Sisk P."/>
            <person name="Sykes S."/>
            <person name="Wortman J."/>
            <person name="Nusbaum C."/>
            <person name="Birren B."/>
        </authorList>
    </citation>
    <scope>NUCLEOTIDE SEQUENCE [LARGE SCALE GENOMIC DNA]</scope>
    <source>
        <strain evidence="2 3">VS20</strain>
    </source>
</reference>
<evidence type="ECO:0000256" key="1">
    <source>
        <dbReference type="SAM" id="Coils"/>
    </source>
</evidence>
<name>T0PVP8_SAPDV</name>
<dbReference type="OrthoDB" id="116546at2759"/>
<accession>T0PVP8</accession>
<feature type="coiled-coil region" evidence="1">
    <location>
        <begin position="31"/>
        <end position="58"/>
    </location>
</feature>
<dbReference type="VEuPathDB" id="FungiDB:SDRG_17026"/>
<dbReference type="Proteomes" id="UP000030762">
    <property type="component" value="Unassembled WGS sequence"/>
</dbReference>
<proteinExistence type="predicted"/>
<keyword evidence="3" id="KW-1185">Reference proteome</keyword>
<evidence type="ECO:0000313" key="3">
    <source>
        <dbReference type="Proteomes" id="UP000030762"/>
    </source>
</evidence>
<gene>
    <name evidence="2" type="ORF">SDRG_17026</name>
</gene>
<dbReference type="AlphaFoldDB" id="T0PVP8"/>